<feature type="compositionally biased region" description="Low complexity" evidence="1">
    <location>
        <begin position="25"/>
        <end position="36"/>
    </location>
</feature>
<name>A0A6A6X584_9PLEO</name>
<proteinExistence type="predicted"/>
<keyword evidence="3" id="KW-1185">Reference proteome</keyword>
<gene>
    <name evidence="2" type="ORF">K505DRAFT_326676</name>
</gene>
<evidence type="ECO:0000313" key="2">
    <source>
        <dbReference type="EMBL" id="KAF2791670.1"/>
    </source>
</evidence>
<dbReference type="Proteomes" id="UP000799757">
    <property type="component" value="Unassembled WGS sequence"/>
</dbReference>
<dbReference type="EMBL" id="MU002007">
    <property type="protein sequence ID" value="KAF2791670.1"/>
    <property type="molecule type" value="Genomic_DNA"/>
</dbReference>
<evidence type="ECO:0000256" key="1">
    <source>
        <dbReference type="SAM" id="MobiDB-lite"/>
    </source>
</evidence>
<dbReference type="AlphaFoldDB" id="A0A6A6X584"/>
<feature type="region of interest" description="Disordered" evidence="1">
    <location>
        <begin position="24"/>
        <end position="59"/>
    </location>
</feature>
<accession>A0A6A6X584</accession>
<sequence length="59" mass="6401">MTALRCGGNSIRALALLARLTFGRPTSSSPSDSLPFTSPPEGPSVPSAPKYTRWQRKRQ</sequence>
<reference evidence="2" key="1">
    <citation type="journal article" date="2020" name="Stud. Mycol.">
        <title>101 Dothideomycetes genomes: a test case for predicting lifestyles and emergence of pathogens.</title>
        <authorList>
            <person name="Haridas S."/>
            <person name="Albert R."/>
            <person name="Binder M."/>
            <person name="Bloem J."/>
            <person name="Labutti K."/>
            <person name="Salamov A."/>
            <person name="Andreopoulos B."/>
            <person name="Baker S."/>
            <person name="Barry K."/>
            <person name="Bills G."/>
            <person name="Bluhm B."/>
            <person name="Cannon C."/>
            <person name="Castanera R."/>
            <person name="Culley D."/>
            <person name="Daum C."/>
            <person name="Ezra D."/>
            <person name="Gonzalez J."/>
            <person name="Henrissat B."/>
            <person name="Kuo A."/>
            <person name="Liang C."/>
            <person name="Lipzen A."/>
            <person name="Lutzoni F."/>
            <person name="Magnuson J."/>
            <person name="Mondo S."/>
            <person name="Nolan M."/>
            <person name="Ohm R."/>
            <person name="Pangilinan J."/>
            <person name="Park H.-J."/>
            <person name="Ramirez L."/>
            <person name="Alfaro M."/>
            <person name="Sun H."/>
            <person name="Tritt A."/>
            <person name="Yoshinaga Y."/>
            <person name="Zwiers L.-H."/>
            <person name="Turgeon B."/>
            <person name="Goodwin S."/>
            <person name="Spatafora J."/>
            <person name="Crous P."/>
            <person name="Grigoriev I."/>
        </authorList>
    </citation>
    <scope>NUCLEOTIDE SEQUENCE</scope>
    <source>
        <strain evidence="2">CBS 109.77</strain>
    </source>
</reference>
<organism evidence="2 3">
    <name type="scientific">Melanomma pulvis-pyrius CBS 109.77</name>
    <dbReference type="NCBI Taxonomy" id="1314802"/>
    <lineage>
        <taxon>Eukaryota</taxon>
        <taxon>Fungi</taxon>
        <taxon>Dikarya</taxon>
        <taxon>Ascomycota</taxon>
        <taxon>Pezizomycotina</taxon>
        <taxon>Dothideomycetes</taxon>
        <taxon>Pleosporomycetidae</taxon>
        <taxon>Pleosporales</taxon>
        <taxon>Melanommataceae</taxon>
        <taxon>Melanomma</taxon>
    </lineage>
</organism>
<protein>
    <submittedName>
        <fullName evidence="2">Uncharacterized protein</fullName>
    </submittedName>
</protein>
<evidence type="ECO:0000313" key="3">
    <source>
        <dbReference type="Proteomes" id="UP000799757"/>
    </source>
</evidence>